<evidence type="ECO:0000313" key="2">
    <source>
        <dbReference type="Proteomes" id="UP000006729"/>
    </source>
</evidence>
<accession>U5GWI6</accession>
<dbReference type="Proteomes" id="UP000006729">
    <property type="component" value="Chromosome 1"/>
</dbReference>
<gene>
    <name evidence="1" type="ORF">POPTR_001G420100</name>
</gene>
<dbReference type="AlphaFoldDB" id="U5GWI6"/>
<dbReference type="InParanoid" id="U5GWI6"/>
<name>U5GWI6_POPTR</name>
<dbReference type="HOGENOM" id="CLU_2337506_0_0_1"/>
<reference evidence="1 2" key="1">
    <citation type="journal article" date="2006" name="Science">
        <title>The genome of black cottonwood, Populus trichocarpa (Torr. &amp; Gray).</title>
        <authorList>
            <person name="Tuskan G.A."/>
            <person name="Difazio S."/>
            <person name="Jansson S."/>
            <person name="Bohlmann J."/>
            <person name="Grigoriev I."/>
            <person name="Hellsten U."/>
            <person name="Putnam N."/>
            <person name="Ralph S."/>
            <person name="Rombauts S."/>
            <person name="Salamov A."/>
            <person name="Schein J."/>
            <person name="Sterck L."/>
            <person name="Aerts A."/>
            <person name="Bhalerao R.R."/>
            <person name="Bhalerao R.P."/>
            <person name="Blaudez D."/>
            <person name="Boerjan W."/>
            <person name="Brun A."/>
            <person name="Brunner A."/>
            <person name="Busov V."/>
            <person name="Campbell M."/>
            <person name="Carlson J."/>
            <person name="Chalot M."/>
            <person name="Chapman J."/>
            <person name="Chen G.L."/>
            <person name="Cooper D."/>
            <person name="Coutinho P.M."/>
            <person name="Couturier J."/>
            <person name="Covert S."/>
            <person name="Cronk Q."/>
            <person name="Cunningham R."/>
            <person name="Davis J."/>
            <person name="Degroeve S."/>
            <person name="Dejardin A."/>
            <person name="Depamphilis C."/>
            <person name="Detter J."/>
            <person name="Dirks B."/>
            <person name="Dubchak I."/>
            <person name="Duplessis S."/>
            <person name="Ehlting J."/>
            <person name="Ellis B."/>
            <person name="Gendler K."/>
            <person name="Goodstein D."/>
            <person name="Gribskov M."/>
            <person name="Grimwood J."/>
            <person name="Groover A."/>
            <person name="Gunter L."/>
            <person name="Hamberger B."/>
            <person name="Heinze B."/>
            <person name="Helariutta Y."/>
            <person name="Henrissat B."/>
            <person name="Holligan D."/>
            <person name="Holt R."/>
            <person name="Huang W."/>
            <person name="Islam-Faridi N."/>
            <person name="Jones S."/>
            <person name="Jones-Rhoades M."/>
            <person name="Jorgensen R."/>
            <person name="Joshi C."/>
            <person name="Kangasjarvi J."/>
            <person name="Karlsson J."/>
            <person name="Kelleher C."/>
            <person name="Kirkpatrick R."/>
            <person name="Kirst M."/>
            <person name="Kohler A."/>
            <person name="Kalluri U."/>
            <person name="Larimer F."/>
            <person name="Leebens-Mack J."/>
            <person name="Leple J.C."/>
            <person name="Locascio P."/>
            <person name="Lou Y."/>
            <person name="Lucas S."/>
            <person name="Martin F."/>
            <person name="Montanini B."/>
            <person name="Napoli C."/>
            <person name="Nelson D.R."/>
            <person name="Nelson C."/>
            <person name="Nieminen K."/>
            <person name="Nilsson O."/>
            <person name="Pereda V."/>
            <person name="Peter G."/>
            <person name="Philippe R."/>
            <person name="Pilate G."/>
            <person name="Poliakov A."/>
            <person name="Razumovskaya J."/>
            <person name="Richardson P."/>
            <person name="Rinaldi C."/>
            <person name="Ritland K."/>
            <person name="Rouze P."/>
            <person name="Ryaboy D."/>
            <person name="Schmutz J."/>
            <person name="Schrader J."/>
            <person name="Segerman B."/>
            <person name="Shin H."/>
            <person name="Siddiqui A."/>
            <person name="Sterky F."/>
            <person name="Terry A."/>
            <person name="Tsai C.J."/>
            <person name="Uberbacher E."/>
            <person name="Unneberg P."/>
            <person name="Vahala J."/>
            <person name="Wall K."/>
            <person name="Wessler S."/>
            <person name="Yang G."/>
            <person name="Yin T."/>
            <person name="Douglas C."/>
            <person name="Marra M."/>
            <person name="Sandberg G."/>
            <person name="Van de Peer Y."/>
            <person name="Rokhsar D."/>
        </authorList>
    </citation>
    <scope>NUCLEOTIDE SEQUENCE [LARGE SCALE GENOMIC DNA]</scope>
    <source>
        <strain evidence="2">cv. Nisqually</strain>
    </source>
</reference>
<sequence>MERGSMGKQVLKIVRSLVQWHELIVFTPEDGKGVTFPYEDVLIIFTIISNHIVYQLLVDDDSAVNIISVKIMVQIGIPFSKLTPIKTPFMVLRVRAYL</sequence>
<evidence type="ECO:0000313" key="1">
    <source>
        <dbReference type="EMBL" id="PNT59626.1"/>
    </source>
</evidence>
<protein>
    <submittedName>
        <fullName evidence="1">Uncharacterized protein</fullName>
    </submittedName>
</protein>
<keyword evidence="2" id="KW-1185">Reference proteome</keyword>
<dbReference type="EMBL" id="CM009290">
    <property type="protein sequence ID" value="PNT59626.1"/>
    <property type="molecule type" value="Genomic_DNA"/>
</dbReference>
<proteinExistence type="predicted"/>
<organism evidence="1 2">
    <name type="scientific">Populus trichocarpa</name>
    <name type="common">Western balsam poplar</name>
    <name type="synonym">Populus balsamifera subsp. trichocarpa</name>
    <dbReference type="NCBI Taxonomy" id="3694"/>
    <lineage>
        <taxon>Eukaryota</taxon>
        <taxon>Viridiplantae</taxon>
        <taxon>Streptophyta</taxon>
        <taxon>Embryophyta</taxon>
        <taxon>Tracheophyta</taxon>
        <taxon>Spermatophyta</taxon>
        <taxon>Magnoliopsida</taxon>
        <taxon>eudicotyledons</taxon>
        <taxon>Gunneridae</taxon>
        <taxon>Pentapetalae</taxon>
        <taxon>rosids</taxon>
        <taxon>fabids</taxon>
        <taxon>Malpighiales</taxon>
        <taxon>Salicaceae</taxon>
        <taxon>Saliceae</taxon>
        <taxon>Populus</taxon>
    </lineage>
</organism>